<keyword evidence="2" id="KW-0805">Transcription regulation</keyword>
<keyword evidence="2" id="KW-0092">Biotin</keyword>
<keyword evidence="2" id="KW-0238">DNA-binding</keyword>
<dbReference type="InterPro" id="IPR004408">
    <property type="entry name" value="Biotin_CoA_COase_ligase"/>
</dbReference>
<dbReference type="CDD" id="cd16442">
    <property type="entry name" value="BPL"/>
    <property type="match status" value="1"/>
</dbReference>
<proteinExistence type="inferred from homology"/>
<dbReference type="Pfam" id="PF03099">
    <property type="entry name" value="BPL_LplA_LipB"/>
    <property type="match status" value="1"/>
</dbReference>
<dbReference type="SUPFAM" id="SSF55681">
    <property type="entry name" value="Class II aaRS and biotin synthetases"/>
    <property type="match status" value="1"/>
</dbReference>
<evidence type="ECO:0000259" key="3">
    <source>
        <dbReference type="PROSITE" id="PS51733"/>
    </source>
</evidence>
<feature type="domain" description="BPL/LPL catalytic" evidence="3">
    <location>
        <begin position="65"/>
        <end position="262"/>
    </location>
</feature>
<dbReference type="InterPro" id="IPR036390">
    <property type="entry name" value="WH_DNA-bd_sf"/>
</dbReference>
<dbReference type="InterPro" id="IPR013196">
    <property type="entry name" value="HTH_11"/>
</dbReference>
<evidence type="ECO:0000313" key="5">
    <source>
        <dbReference type="Proteomes" id="UP000719500"/>
    </source>
</evidence>
<dbReference type="PANTHER" id="PTHR12835">
    <property type="entry name" value="BIOTIN PROTEIN LIGASE"/>
    <property type="match status" value="1"/>
</dbReference>
<keyword evidence="2" id="KW-0678">Repressor</keyword>
<feature type="binding site" evidence="2">
    <location>
        <begin position="120"/>
        <end position="122"/>
    </location>
    <ligand>
        <name>biotin</name>
        <dbReference type="ChEBI" id="CHEBI:57586"/>
    </ligand>
</feature>
<dbReference type="InterPro" id="IPR004143">
    <property type="entry name" value="BPL_LPL_catalytic"/>
</dbReference>
<dbReference type="InterPro" id="IPR045864">
    <property type="entry name" value="aa-tRNA-synth_II/BPL/LPL"/>
</dbReference>
<dbReference type="PANTHER" id="PTHR12835:SF5">
    <property type="entry name" value="BIOTIN--PROTEIN LIGASE"/>
    <property type="match status" value="1"/>
</dbReference>
<dbReference type="InterPro" id="IPR011991">
    <property type="entry name" value="ArsR-like_HTH"/>
</dbReference>
<organism evidence="4 5">
    <name type="scientific">Oscillibacter valericigenes</name>
    <dbReference type="NCBI Taxonomy" id="351091"/>
    <lineage>
        <taxon>Bacteria</taxon>
        <taxon>Bacillati</taxon>
        <taxon>Bacillota</taxon>
        <taxon>Clostridia</taxon>
        <taxon>Eubacteriales</taxon>
        <taxon>Oscillospiraceae</taxon>
        <taxon>Oscillibacter</taxon>
    </lineage>
</organism>
<keyword evidence="2" id="KW-0547">Nucleotide-binding</keyword>
<comment type="similarity">
    <text evidence="2">Belongs to the biotin--protein ligase family.</text>
</comment>
<feature type="binding site" evidence="2">
    <location>
        <position position="116"/>
    </location>
    <ligand>
        <name>biotin</name>
        <dbReference type="ChEBI" id="CHEBI:57586"/>
    </ligand>
</feature>
<keyword evidence="2" id="KW-0804">Transcription</keyword>
<dbReference type="HAMAP" id="MF_00978">
    <property type="entry name" value="Bifunct_BirA"/>
    <property type="match status" value="1"/>
</dbReference>
<dbReference type="RefSeq" id="WP_204804836.1">
    <property type="nucleotide sequence ID" value="NZ_JACSNX010000017.1"/>
</dbReference>
<evidence type="ECO:0000256" key="1">
    <source>
        <dbReference type="ARBA" id="ARBA00022598"/>
    </source>
</evidence>
<dbReference type="Gene3D" id="2.30.30.100">
    <property type="match status" value="1"/>
</dbReference>
<dbReference type="SUPFAM" id="SSF50037">
    <property type="entry name" value="C-terminal domain of transcriptional repressors"/>
    <property type="match status" value="1"/>
</dbReference>
<accession>A0ABS2FXQ4</accession>
<sequence>MSRRDVLALLRQREGDYVSGQEISDRLGLSRTAIWKAVDALRREGYTVEARTGRGYRLLDAPDALTEPEIRRFLGETARVGRTLVCLPEVDSTNLRAKQLAAEGAADGTVVAADLQTAGRGRLGRSFQSPGGQGIYLTALLRPDLPPERLSPVTAMAGVAVCRAIERICGASPGLKWPNDPVLGGRKVCGILTELSLEGETGRVQDLELGIGINVSQRPEDFTPEVREIATSLAQAVGHPVSRPALAAEVIREVDRLCAALAAGESGPYLTEYRRRCVNLGRTVRLLGTDGGETAEALDIDGDFGLVVRMADGTVRTVRSGEVSVRGLYGYTE</sequence>
<dbReference type="NCBIfam" id="TIGR00121">
    <property type="entry name" value="birA_ligase"/>
    <property type="match status" value="1"/>
</dbReference>
<feature type="binding site" evidence="2">
    <location>
        <position position="187"/>
    </location>
    <ligand>
        <name>biotin</name>
        <dbReference type="ChEBI" id="CHEBI:57586"/>
    </ligand>
</feature>
<feature type="DNA-binding region" description="H-T-H motif" evidence="2">
    <location>
        <begin position="20"/>
        <end position="39"/>
    </location>
</feature>
<name>A0ABS2FXQ4_9FIRM</name>
<protein>
    <recommendedName>
        <fullName evidence="2">Bifunctional ligase/repressor BirA</fullName>
    </recommendedName>
    <alternativeName>
        <fullName evidence="2">Biotin--[acetyl-CoA-carboxylase] ligase</fullName>
        <ecNumber evidence="2">6.3.4.15</ecNumber>
    </alternativeName>
    <alternativeName>
        <fullName evidence="2">Biotin--protein ligase</fullName>
    </alternativeName>
    <alternativeName>
        <fullName evidence="2">Biotin-[acetyl-CoA carboxylase] synthetase</fullName>
    </alternativeName>
</protein>
<dbReference type="EMBL" id="JACSNX010000017">
    <property type="protein sequence ID" value="MBM6851816.1"/>
    <property type="molecule type" value="Genomic_DNA"/>
</dbReference>
<keyword evidence="2" id="KW-0067">ATP-binding</keyword>
<keyword evidence="5" id="KW-1185">Reference proteome</keyword>
<feature type="binding site" evidence="2">
    <location>
        <begin position="92"/>
        <end position="94"/>
    </location>
    <ligand>
        <name>biotin</name>
        <dbReference type="ChEBI" id="CHEBI:57586"/>
    </ligand>
</feature>
<comment type="function">
    <text evidence="2">Acts both as a biotin--[acetyl-CoA-carboxylase] ligase and a repressor.</text>
</comment>
<comment type="catalytic activity">
    <reaction evidence="2">
        <text>biotin + L-lysyl-[protein] + ATP = N(6)-biotinyl-L-lysyl-[protein] + AMP + diphosphate + H(+)</text>
        <dbReference type="Rhea" id="RHEA:11756"/>
        <dbReference type="Rhea" id="RHEA-COMP:9752"/>
        <dbReference type="Rhea" id="RHEA-COMP:10505"/>
        <dbReference type="ChEBI" id="CHEBI:15378"/>
        <dbReference type="ChEBI" id="CHEBI:29969"/>
        <dbReference type="ChEBI" id="CHEBI:30616"/>
        <dbReference type="ChEBI" id="CHEBI:33019"/>
        <dbReference type="ChEBI" id="CHEBI:57586"/>
        <dbReference type="ChEBI" id="CHEBI:83144"/>
        <dbReference type="ChEBI" id="CHEBI:456215"/>
        <dbReference type="EC" id="6.3.4.15"/>
    </reaction>
</comment>
<dbReference type="Gene3D" id="1.10.10.10">
    <property type="entry name" value="Winged helix-like DNA-binding domain superfamily/Winged helix DNA-binding domain"/>
    <property type="match status" value="1"/>
</dbReference>
<dbReference type="Pfam" id="PF08279">
    <property type="entry name" value="HTH_11"/>
    <property type="match status" value="1"/>
</dbReference>
<dbReference type="EC" id="6.3.4.15" evidence="2"/>
<dbReference type="InterPro" id="IPR030855">
    <property type="entry name" value="Bifunct_BirA"/>
</dbReference>
<dbReference type="GO" id="GO:0004077">
    <property type="term" value="F:biotin--[biotin carboxyl-carrier protein] ligase activity"/>
    <property type="evidence" value="ECO:0007669"/>
    <property type="project" value="UniProtKB-EC"/>
</dbReference>
<dbReference type="SUPFAM" id="SSF46785">
    <property type="entry name" value="Winged helix' DNA-binding domain"/>
    <property type="match status" value="1"/>
</dbReference>
<reference evidence="4 5" key="1">
    <citation type="journal article" date="2021" name="Sci. Rep.">
        <title>The distribution of antibiotic resistance genes in chicken gut microbiota commensals.</title>
        <authorList>
            <person name="Juricova H."/>
            <person name="Matiasovicova J."/>
            <person name="Kubasova T."/>
            <person name="Cejkova D."/>
            <person name="Rychlik I."/>
        </authorList>
    </citation>
    <scope>NUCLEOTIDE SEQUENCE [LARGE SCALE GENOMIC DNA]</scope>
    <source>
        <strain evidence="4 5">An411</strain>
    </source>
</reference>
<dbReference type="CDD" id="cd00090">
    <property type="entry name" value="HTH_ARSR"/>
    <property type="match status" value="1"/>
</dbReference>
<evidence type="ECO:0000313" key="4">
    <source>
        <dbReference type="EMBL" id="MBM6851816.1"/>
    </source>
</evidence>
<dbReference type="InterPro" id="IPR008988">
    <property type="entry name" value="Transcriptional_repressor_C"/>
</dbReference>
<evidence type="ECO:0000256" key="2">
    <source>
        <dbReference type="HAMAP-Rule" id="MF_00978"/>
    </source>
</evidence>
<dbReference type="Gene3D" id="3.30.930.10">
    <property type="entry name" value="Bira Bifunctional Protein, Domain 2"/>
    <property type="match status" value="1"/>
</dbReference>
<gene>
    <name evidence="2" type="primary">birA</name>
    <name evidence="4" type="ORF">H9X91_10265</name>
</gene>
<comment type="caution">
    <text evidence="4">The sequence shown here is derived from an EMBL/GenBank/DDBJ whole genome shotgun (WGS) entry which is preliminary data.</text>
</comment>
<keyword evidence="1 2" id="KW-0436">Ligase</keyword>
<dbReference type="Proteomes" id="UP000719500">
    <property type="component" value="Unassembled WGS sequence"/>
</dbReference>
<dbReference type="InterPro" id="IPR036388">
    <property type="entry name" value="WH-like_DNA-bd_sf"/>
</dbReference>
<dbReference type="PROSITE" id="PS51733">
    <property type="entry name" value="BPL_LPL_CATALYTIC"/>
    <property type="match status" value="1"/>
</dbReference>